<accession>A0A0C2E2D8</accession>
<dbReference type="Pfam" id="PF01633">
    <property type="entry name" value="Choline_kinase"/>
    <property type="match status" value="1"/>
</dbReference>
<evidence type="ECO:0000256" key="2">
    <source>
        <dbReference type="ARBA" id="ARBA00023264"/>
    </source>
</evidence>
<keyword evidence="1" id="KW-0594">Phospholipid biosynthesis</keyword>
<dbReference type="GO" id="GO:0005737">
    <property type="term" value="C:cytoplasm"/>
    <property type="evidence" value="ECO:0007669"/>
    <property type="project" value="TreeGrafter"/>
</dbReference>
<evidence type="ECO:0000313" key="6">
    <source>
        <dbReference type="EMBL" id="KIH69602.1"/>
    </source>
</evidence>
<dbReference type="SUPFAM" id="SSF56112">
    <property type="entry name" value="Protein kinase-like (PK-like)"/>
    <property type="match status" value="1"/>
</dbReference>
<dbReference type="Gene3D" id="3.90.1200.10">
    <property type="match status" value="1"/>
</dbReference>
<sequence length="135" mass="15125">MEKLSSNGLAAPLYARFANGIVCGYLKGKTISADQFKDLEMQRRICSTIAAYHNMGAPVKVIDDLFAFRKTRDFIKNIDVPAAKGLLHFASQLSDNLEEIQSLVVPLNEEITFCHNDLLAHNIIFDECSGKFVRF</sequence>
<reference evidence="6 7" key="1">
    <citation type="submission" date="2013-12" db="EMBL/GenBank/DDBJ databases">
        <title>Draft genome of the parsitic nematode Ancylostoma duodenale.</title>
        <authorList>
            <person name="Mitreva M."/>
        </authorList>
    </citation>
    <scope>NUCLEOTIDE SEQUENCE [LARGE SCALE GENOMIC DNA]</scope>
    <source>
        <strain evidence="6 7">Zhejiang</strain>
    </source>
</reference>
<comment type="pathway">
    <text evidence="3">Phospholipid metabolism; phosphatidylethanolamine biosynthesis; phosphatidylethanolamine from ethanolamine: step 1/3.</text>
</comment>
<dbReference type="PANTHER" id="PTHR22603:SF66">
    <property type="entry name" value="ETHANOLAMINE KINASE"/>
    <property type="match status" value="1"/>
</dbReference>
<dbReference type="PANTHER" id="PTHR22603">
    <property type="entry name" value="CHOLINE/ETHANOALAMINE KINASE"/>
    <property type="match status" value="1"/>
</dbReference>
<protein>
    <recommendedName>
        <fullName evidence="5">ethanolamine kinase</fullName>
        <ecNumber evidence="5">2.7.1.82</ecNumber>
    </recommendedName>
</protein>
<proteinExistence type="inferred from homology"/>
<keyword evidence="1" id="KW-0444">Lipid biosynthesis</keyword>
<keyword evidence="1" id="KW-0443">Lipid metabolism</keyword>
<dbReference type="EC" id="2.7.1.82" evidence="5"/>
<evidence type="ECO:0000256" key="4">
    <source>
        <dbReference type="ARBA" id="ARBA00038211"/>
    </source>
</evidence>
<evidence type="ECO:0000313" key="7">
    <source>
        <dbReference type="Proteomes" id="UP000054047"/>
    </source>
</evidence>
<keyword evidence="2" id="KW-1208">Phospholipid metabolism</keyword>
<dbReference type="AlphaFoldDB" id="A0A0C2E2D8"/>
<evidence type="ECO:0000256" key="5">
    <source>
        <dbReference type="ARBA" id="ARBA00038874"/>
    </source>
</evidence>
<keyword evidence="7" id="KW-1185">Reference proteome</keyword>
<evidence type="ECO:0000256" key="3">
    <source>
        <dbReference type="ARBA" id="ARBA00037883"/>
    </source>
</evidence>
<dbReference type="EMBL" id="KN726134">
    <property type="protein sequence ID" value="KIH69602.1"/>
    <property type="molecule type" value="Genomic_DNA"/>
</dbReference>
<evidence type="ECO:0000256" key="1">
    <source>
        <dbReference type="ARBA" id="ARBA00023209"/>
    </source>
</evidence>
<comment type="similarity">
    <text evidence="4">Belongs to the choline/ethanolamine kinase family.</text>
</comment>
<organism evidence="6 7">
    <name type="scientific">Ancylostoma duodenale</name>
    <dbReference type="NCBI Taxonomy" id="51022"/>
    <lineage>
        <taxon>Eukaryota</taxon>
        <taxon>Metazoa</taxon>
        <taxon>Ecdysozoa</taxon>
        <taxon>Nematoda</taxon>
        <taxon>Chromadorea</taxon>
        <taxon>Rhabditida</taxon>
        <taxon>Rhabditina</taxon>
        <taxon>Rhabditomorpha</taxon>
        <taxon>Strongyloidea</taxon>
        <taxon>Ancylostomatidae</taxon>
        <taxon>Ancylostomatinae</taxon>
        <taxon>Ancylostoma</taxon>
    </lineage>
</organism>
<dbReference type="GO" id="GO:0004305">
    <property type="term" value="F:ethanolamine kinase activity"/>
    <property type="evidence" value="ECO:0007669"/>
    <property type="project" value="UniProtKB-EC"/>
</dbReference>
<dbReference type="Proteomes" id="UP000054047">
    <property type="component" value="Unassembled WGS sequence"/>
</dbReference>
<dbReference type="OrthoDB" id="5866674at2759"/>
<dbReference type="GO" id="GO:0006646">
    <property type="term" value="P:phosphatidylethanolamine biosynthetic process"/>
    <property type="evidence" value="ECO:0007669"/>
    <property type="project" value="TreeGrafter"/>
</dbReference>
<name>A0A0C2E2D8_9BILA</name>
<gene>
    <name evidence="6" type="ORF">ANCDUO_00046</name>
</gene>
<dbReference type="InterPro" id="IPR011009">
    <property type="entry name" value="Kinase-like_dom_sf"/>
</dbReference>